<keyword evidence="3" id="KW-1185">Reference proteome</keyword>
<dbReference type="EMBL" id="JAUSUB010000013">
    <property type="protein sequence ID" value="MDQ0271274.1"/>
    <property type="molecule type" value="Genomic_DNA"/>
</dbReference>
<evidence type="ECO:0000313" key="2">
    <source>
        <dbReference type="EMBL" id="MDQ0271274.1"/>
    </source>
</evidence>
<dbReference type="InterPro" id="IPR009061">
    <property type="entry name" value="DNA-bd_dom_put_sf"/>
</dbReference>
<dbReference type="SUPFAM" id="SSF46955">
    <property type="entry name" value="Putative DNA-binding domain"/>
    <property type="match status" value="1"/>
</dbReference>
<dbReference type="GO" id="GO:0003677">
    <property type="term" value="F:DNA binding"/>
    <property type="evidence" value="ECO:0007669"/>
    <property type="project" value="UniProtKB-KW"/>
</dbReference>
<organism evidence="2 3">
    <name type="scientific">Cytobacillus purgationiresistens</name>
    <dbReference type="NCBI Taxonomy" id="863449"/>
    <lineage>
        <taxon>Bacteria</taxon>
        <taxon>Bacillati</taxon>
        <taxon>Bacillota</taxon>
        <taxon>Bacilli</taxon>
        <taxon>Bacillales</taxon>
        <taxon>Bacillaceae</taxon>
        <taxon>Cytobacillus</taxon>
    </lineage>
</organism>
<comment type="caution">
    <text evidence="2">The sequence shown here is derived from an EMBL/GenBank/DDBJ whole genome shotgun (WGS) entry which is preliminary data.</text>
</comment>
<accession>A0ABU0AJ39</accession>
<keyword evidence="2" id="KW-0238">DNA-binding</keyword>
<evidence type="ECO:0000313" key="3">
    <source>
        <dbReference type="Proteomes" id="UP001238088"/>
    </source>
</evidence>
<dbReference type="InterPro" id="IPR041657">
    <property type="entry name" value="HTH_17"/>
</dbReference>
<gene>
    <name evidence="2" type="ORF">J2S17_003162</name>
</gene>
<name>A0ABU0AJ39_9BACI</name>
<evidence type="ECO:0000259" key="1">
    <source>
        <dbReference type="Pfam" id="PF12728"/>
    </source>
</evidence>
<feature type="domain" description="Helix-turn-helix" evidence="1">
    <location>
        <begin position="64"/>
        <end position="115"/>
    </location>
</feature>
<dbReference type="Gene3D" id="1.10.1660.10">
    <property type="match status" value="1"/>
</dbReference>
<proteinExistence type="predicted"/>
<dbReference type="Pfam" id="PF12728">
    <property type="entry name" value="HTH_17"/>
    <property type="match status" value="2"/>
</dbReference>
<dbReference type="RefSeq" id="WP_307476314.1">
    <property type="nucleotide sequence ID" value="NZ_JAUSUB010000013.1"/>
</dbReference>
<sequence length="324" mass="38203">MNDGYTQSEVAEMLGVTKQTVYLYAKQKKILKIPDPYRLRKEVRYEKPEVDRLFQEKQQQPVGLRPAEVAKALGVNIQTIYKYIQSGSLKAAEVPYGDERISYVISKDDFESFKKSFHLNESLTKISKNEYYNRENDQSLFQLFQSQNILDLTARVSQNDKLDWGYYITQYRKWVSQDEGKFKYRLDPLYPIHKDKFDYKGYVHLLIPKDEDHLYPFIDFIYQNWGIENARLKEVDENIFFILQAVEIEAANIPFNIFELSKYVQQGIILKENDRVIFKSAYRKTSLDLPIEQIRAIKEHAELNGITMSQWVEKVIGDALNSDK</sequence>
<reference evidence="2 3" key="1">
    <citation type="submission" date="2023-07" db="EMBL/GenBank/DDBJ databases">
        <title>Genomic Encyclopedia of Type Strains, Phase IV (KMG-IV): sequencing the most valuable type-strain genomes for metagenomic binning, comparative biology and taxonomic classification.</title>
        <authorList>
            <person name="Goeker M."/>
        </authorList>
    </citation>
    <scope>NUCLEOTIDE SEQUENCE [LARGE SCALE GENOMIC DNA]</scope>
    <source>
        <strain evidence="2 3">DSM 23494</strain>
    </source>
</reference>
<dbReference type="Proteomes" id="UP001238088">
    <property type="component" value="Unassembled WGS sequence"/>
</dbReference>
<protein>
    <submittedName>
        <fullName evidence="2">DNA-binding transcriptional regulator AlpA</fullName>
    </submittedName>
</protein>
<feature type="domain" description="Helix-turn-helix" evidence="1">
    <location>
        <begin position="5"/>
        <end position="57"/>
    </location>
</feature>